<name>A0A2I1G7Z7_9GLOM</name>
<dbReference type="AlphaFoldDB" id="A0A2I1G7Z7"/>
<keyword evidence="3" id="KW-1185">Reference proteome</keyword>
<sequence>MDCKATNVLRLGRLSHTKLPNTLKSLAVLEASHYQFISFQATLKKICDHTNDVSLSNSRAHRNRKRKNSAHNGSFGIPSASPKKSKLRDDLFCF</sequence>
<organism evidence="2 3">
    <name type="scientific">Rhizophagus irregularis</name>
    <dbReference type="NCBI Taxonomy" id="588596"/>
    <lineage>
        <taxon>Eukaryota</taxon>
        <taxon>Fungi</taxon>
        <taxon>Fungi incertae sedis</taxon>
        <taxon>Mucoromycota</taxon>
        <taxon>Glomeromycotina</taxon>
        <taxon>Glomeromycetes</taxon>
        <taxon>Glomerales</taxon>
        <taxon>Glomeraceae</taxon>
        <taxon>Rhizophagus</taxon>
    </lineage>
</organism>
<protein>
    <submittedName>
        <fullName evidence="2">Uncharacterized protein</fullName>
    </submittedName>
</protein>
<feature type="compositionally biased region" description="Basic residues" evidence="1">
    <location>
        <begin position="59"/>
        <end position="69"/>
    </location>
</feature>
<feature type="region of interest" description="Disordered" evidence="1">
    <location>
        <begin position="54"/>
        <end position="94"/>
    </location>
</feature>
<gene>
    <name evidence="2" type="ORF">RhiirA4_397920</name>
</gene>
<accession>A0A2I1G7Z7</accession>
<reference evidence="2 3" key="1">
    <citation type="submission" date="2015-10" db="EMBL/GenBank/DDBJ databases">
        <title>Genome analyses suggest a sexual origin of heterokaryosis in a supposedly ancient asexual fungus.</title>
        <authorList>
            <person name="Ropars J."/>
            <person name="Sedzielewska K."/>
            <person name="Noel J."/>
            <person name="Charron P."/>
            <person name="Farinelli L."/>
            <person name="Marton T."/>
            <person name="Kruger M."/>
            <person name="Pelin A."/>
            <person name="Brachmann A."/>
            <person name="Corradi N."/>
        </authorList>
    </citation>
    <scope>NUCLEOTIDE SEQUENCE [LARGE SCALE GENOMIC DNA]</scope>
    <source>
        <strain evidence="2 3">A4</strain>
    </source>
</reference>
<proteinExistence type="predicted"/>
<dbReference type="EMBL" id="LLXI01000215">
    <property type="protein sequence ID" value="PKY42767.1"/>
    <property type="molecule type" value="Genomic_DNA"/>
</dbReference>
<dbReference type="Proteomes" id="UP000234323">
    <property type="component" value="Unassembled WGS sequence"/>
</dbReference>
<evidence type="ECO:0000256" key="1">
    <source>
        <dbReference type="SAM" id="MobiDB-lite"/>
    </source>
</evidence>
<dbReference type="VEuPathDB" id="FungiDB:RhiirA1_409809"/>
<dbReference type="VEuPathDB" id="FungiDB:FUN_008578"/>
<evidence type="ECO:0000313" key="2">
    <source>
        <dbReference type="EMBL" id="PKY42767.1"/>
    </source>
</evidence>
<evidence type="ECO:0000313" key="3">
    <source>
        <dbReference type="Proteomes" id="UP000234323"/>
    </source>
</evidence>
<comment type="caution">
    <text evidence="2">The sequence shown here is derived from an EMBL/GenBank/DDBJ whole genome shotgun (WGS) entry which is preliminary data.</text>
</comment>